<gene>
    <name evidence="1" type="ORF">BDR25DRAFT_116683</name>
</gene>
<proteinExistence type="predicted"/>
<comment type="caution">
    <text evidence="1">The sequence shown here is derived from an EMBL/GenBank/DDBJ whole genome shotgun (WGS) entry which is preliminary data.</text>
</comment>
<name>A0ACB6Q850_9PLEO</name>
<reference evidence="1" key="1">
    <citation type="journal article" date="2020" name="Stud. Mycol.">
        <title>101 Dothideomycetes genomes: a test case for predicting lifestyles and emergence of pathogens.</title>
        <authorList>
            <person name="Haridas S."/>
            <person name="Albert R."/>
            <person name="Binder M."/>
            <person name="Bloem J."/>
            <person name="Labutti K."/>
            <person name="Salamov A."/>
            <person name="Andreopoulos B."/>
            <person name="Baker S."/>
            <person name="Barry K."/>
            <person name="Bills G."/>
            <person name="Bluhm B."/>
            <person name="Cannon C."/>
            <person name="Castanera R."/>
            <person name="Culley D."/>
            <person name="Daum C."/>
            <person name="Ezra D."/>
            <person name="Gonzalez J."/>
            <person name="Henrissat B."/>
            <person name="Kuo A."/>
            <person name="Liang C."/>
            <person name="Lipzen A."/>
            <person name="Lutzoni F."/>
            <person name="Magnuson J."/>
            <person name="Mondo S."/>
            <person name="Nolan M."/>
            <person name="Ohm R."/>
            <person name="Pangilinan J."/>
            <person name="Park H.-J."/>
            <person name="Ramirez L."/>
            <person name="Alfaro M."/>
            <person name="Sun H."/>
            <person name="Tritt A."/>
            <person name="Yoshinaga Y."/>
            <person name="Zwiers L.-H."/>
            <person name="Turgeon B."/>
            <person name="Goodwin S."/>
            <person name="Spatafora J."/>
            <person name="Crous P."/>
            <person name="Grigoriev I."/>
        </authorList>
    </citation>
    <scope>NUCLEOTIDE SEQUENCE</scope>
    <source>
        <strain evidence="1">ATCC 200398</strain>
    </source>
</reference>
<accession>A0ACB6Q850</accession>
<organism evidence="1 2">
    <name type="scientific">Lindgomyces ingoldianus</name>
    <dbReference type="NCBI Taxonomy" id="673940"/>
    <lineage>
        <taxon>Eukaryota</taxon>
        <taxon>Fungi</taxon>
        <taxon>Dikarya</taxon>
        <taxon>Ascomycota</taxon>
        <taxon>Pezizomycotina</taxon>
        <taxon>Dothideomycetes</taxon>
        <taxon>Pleosporomycetidae</taxon>
        <taxon>Pleosporales</taxon>
        <taxon>Lindgomycetaceae</taxon>
        <taxon>Lindgomyces</taxon>
    </lineage>
</organism>
<evidence type="ECO:0000313" key="2">
    <source>
        <dbReference type="Proteomes" id="UP000799755"/>
    </source>
</evidence>
<evidence type="ECO:0000313" key="1">
    <source>
        <dbReference type="EMBL" id="KAF2463084.1"/>
    </source>
</evidence>
<dbReference type="Proteomes" id="UP000799755">
    <property type="component" value="Unassembled WGS sequence"/>
</dbReference>
<keyword evidence="2" id="KW-1185">Reference proteome</keyword>
<dbReference type="EMBL" id="MU003554">
    <property type="protein sequence ID" value="KAF2463084.1"/>
    <property type="molecule type" value="Genomic_DNA"/>
</dbReference>
<sequence>MKAWQFKSAAGGLEKNLYLSAGGVQKPKPKDNEVLVEVYSMALNPADYKVPELGLIAKTMVPSPSIPGMDFCGRIVEVGSKVENLHVDEMVFGAMQPGNLGRGSLGQFIAVSKDMCAVMPVGMLANDFAAIGCAGATAYQSIQPKVKEGDKIFINGGSGGTGTWGIQIAKALGCHVTTSCSTANVELCRSLGADEVLDYKTVDIVEELEGKGQVFSLVIDNVGSPSNLYKVSHKFLLPNGRFVQVGVGMSFGSFPQLVSNMIRPGFLGGGKRKYEMLMVKPKAEEFERMATWMKEGKIKAVIDTVFEFDDAPKAFEKLKTGRAKGKIIVHTQVDR</sequence>
<protein>
    <submittedName>
        <fullName evidence="1">NAD(P)-binding protein</fullName>
    </submittedName>
</protein>